<dbReference type="Proteomes" id="UP001055439">
    <property type="component" value="Chromosome 3"/>
</dbReference>
<evidence type="ECO:0000313" key="2">
    <source>
        <dbReference type="Proteomes" id="UP001055439"/>
    </source>
</evidence>
<proteinExistence type="predicted"/>
<protein>
    <submittedName>
        <fullName evidence="1">MYB family transcription factor</fullName>
    </submittedName>
</protein>
<keyword evidence="2" id="KW-1185">Reference proteome</keyword>
<sequence length="179" mass="20388">MVSVESCLGSSSGSALRRRNLLSRSNFRSYMFLKHNKQPLVDDRTNQHVNEQVRQPECDSHLAVVKVLPSRGMFRIFAFRSSLLDCDSHLASLDGLLKILNSNRDIKNVTTLAMDAKLLSVHVNHRADVPEWCSHSCKKIEESRHYASPVKLQLYLHKTDCSCLDEGSVRCIRRHTKEA</sequence>
<accession>A0A9E7JS01</accession>
<dbReference type="EMBL" id="CP097505">
    <property type="protein sequence ID" value="URD91967.1"/>
    <property type="molecule type" value="Genomic_DNA"/>
</dbReference>
<gene>
    <name evidence="1" type="ORF">MUK42_33462</name>
</gene>
<evidence type="ECO:0000313" key="1">
    <source>
        <dbReference type="EMBL" id="URD91967.1"/>
    </source>
</evidence>
<organism evidence="1 2">
    <name type="scientific">Musa troglodytarum</name>
    <name type="common">fe'i banana</name>
    <dbReference type="NCBI Taxonomy" id="320322"/>
    <lineage>
        <taxon>Eukaryota</taxon>
        <taxon>Viridiplantae</taxon>
        <taxon>Streptophyta</taxon>
        <taxon>Embryophyta</taxon>
        <taxon>Tracheophyta</taxon>
        <taxon>Spermatophyta</taxon>
        <taxon>Magnoliopsida</taxon>
        <taxon>Liliopsida</taxon>
        <taxon>Zingiberales</taxon>
        <taxon>Musaceae</taxon>
        <taxon>Musa</taxon>
    </lineage>
</organism>
<dbReference type="AlphaFoldDB" id="A0A9E7JS01"/>
<reference evidence="1" key="1">
    <citation type="submission" date="2022-05" db="EMBL/GenBank/DDBJ databases">
        <title>The Musa troglodytarum L. genome provides insights into the mechanism of non-climacteric behaviour and enrichment of carotenoids.</title>
        <authorList>
            <person name="Wang J."/>
        </authorList>
    </citation>
    <scope>NUCLEOTIDE SEQUENCE</scope>
    <source>
        <tissue evidence="1">Leaf</tissue>
    </source>
</reference>
<name>A0A9E7JS01_9LILI</name>